<sequence length="188" mass="21249">MVTKYFFLALVATCFAGLMAEQAIPKDFNEFMKMTEKAVQDISKHIGDMLPQTEEKGKEVWDAIKANANTMATNLQEGMKKIHDELKDHPELTKFVDELQTKVNEQVTKLRSENPELAANAEKLHESFVSSMRTVIDEVKKVEAEASKEGGVKDTMDKMLQDLVEKGKQQYQTLEQAIHDKIGHGKAH</sequence>
<organism evidence="2 3">
    <name type="scientific">Ranatra chinensis</name>
    <dbReference type="NCBI Taxonomy" id="642074"/>
    <lineage>
        <taxon>Eukaryota</taxon>
        <taxon>Metazoa</taxon>
        <taxon>Ecdysozoa</taxon>
        <taxon>Arthropoda</taxon>
        <taxon>Hexapoda</taxon>
        <taxon>Insecta</taxon>
        <taxon>Pterygota</taxon>
        <taxon>Neoptera</taxon>
        <taxon>Paraneoptera</taxon>
        <taxon>Hemiptera</taxon>
        <taxon>Heteroptera</taxon>
        <taxon>Panheteroptera</taxon>
        <taxon>Nepomorpha</taxon>
        <taxon>Nepidae</taxon>
        <taxon>Ranatrinae</taxon>
        <taxon>Ranatra</taxon>
    </lineage>
</organism>
<keyword evidence="3" id="KW-1185">Reference proteome</keyword>
<dbReference type="InterPro" id="IPR010009">
    <property type="entry name" value="ApoLp-III"/>
</dbReference>
<feature type="chain" id="PRO_5044852731" evidence="1">
    <location>
        <begin position="21"/>
        <end position="188"/>
    </location>
</feature>
<dbReference type="Pfam" id="PF07464">
    <property type="entry name" value="ApoLp-III"/>
    <property type="match status" value="1"/>
</dbReference>
<proteinExistence type="predicted"/>
<evidence type="ECO:0000313" key="3">
    <source>
        <dbReference type="Proteomes" id="UP001558652"/>
    </source>
</evidence>
<evidence type="ECO:0000256" key="1">
    <source>
        <dbReference type="SAM" id="SignalP"/>
    </source>
</evidence>
<dbReference type="Gene3D" id="1.20.120.20">
    <property type="entry name" value="Apolipoprotein"/>
    <property type="match status" value="1"/>
</dbReference>
<dbReference type="Proteomes" id="UP001558652">
    <property type="component" value="Unassembled WGS sequence"/>
</dbReference>
<protein>
    <submittedName>
        <fullName evidence="2">Uncharacterized protein</fullName>
    </submittedName>
</protein>
<dbReference type="SUPFAM" id="SSF58113">
    <property type="entry name" value="Apolipoprotein A-I"/>
    <property type="match status" value="1"/>
</dbReference>
<feature type="signal peptide" evidence="1">
    <location>
        <begin position="1"/>
        <end position="20"/>
    </location>
</feature>
<name>A0ABD0XZU7_9HEMI</name>
<keyword evidence="1" id="KW-0732">Signal</keyword>
<comment type="caution">
    <text evidence="2">The sequence shown here is derived from an EMBL/GenBank/DDBJ whole genome shotgun (WGS) entry which is preliminary data.</text>
</comment>
<reference evidence="2 3" key="1">
    <citation type="submission" date="2024-07" db="EMBL/GenBank/DDBJ databases">
        <title>Chromosome-level genome assembly of the water stick insect Ranatra chinensis (Heteroptera: Nepidae).</title>
        <authorList>
            <person name="Liu X."/>
        </authorList>
    </citation>
    <scope>NUCLEOTIDE SEQUENCE [LARGE SCALE GENOMIC DNA]</scope>
    <source>
        <strain evidence="2">Cailab_2021Rc</strain>
        <tissue evidence="2">Muscle</tissue>
    </source>
</reference>
<dbReference type="AlphaFoldDB" id="A0ABD0XZU7"/>
<accession>A0ABD0XZU7</accession>
<evidence type="ECO:0000313" key="2">
    <source>
        <dbReference type="EMBL" id="KAL1116648.1"/>
    </source>
</evidence>
<gene>
    <name evidence="2" type="ORF">AAG570_005120</name>
</gene>
<dbReference type="EMBL" id="JBFDAA010000017">
    <property type="protein sequence ID" value="KAL1116648.1"/>
    <property type="molecule type" value="Genomic_DNA"/>
</dbReference>